<dbReference type="InterPro" id="IPR025953">
    <property type="entry name" value="YlbD_coat"/>
</dbReference>
<dbReference type="OrthoDB" id="1655540at2"/>
<dbReference type="RefSeq" id="WP_117322763.1">
    <property type="nucleotide sequence ID" value="NZ_QVTD01000006.1"/>
</dbReference>
<feature type="region of interest" description="Disordered" evidence="1">
    <location>
        <begin position="57"/>
        <end position="79"/>
    </location>
</feature>
<proteinExistence type="predicted"/>
<feature type="region of interest" description="Disordered" evidence="1">
    <location>
        <begin position="127"/>
        <end position="152"/>
    </location>
</feature>
<reference evidence="2 3" key="1">
    <citation type="submission" date="2018-08" db="EMBL/GenBank/DDBJ databases">
        <title>Bacillus chawlae sp. nov., Bacillus glennii sp. nov., and Bacillus saganii sp. nov. Isolated from the Vehicle Assembly Building at Kennedy Space Center where the Viking Spacecraft were Assembled.</title>
        <authorList>
            <person name="Seuylemezian A."/>
            <person name="Vaishampayan P."/>
        </authorList>
    </citation>
    <scope>NUCLEOTIDE SEQUENCE [LARGE SCALE GENOMIC DNA]</scope>
    <source>
        <strain evidence="2 3">V44-8</strain>
    </source>
</reference>
<name>A0A372LC00_9BACI</name>
<gene>
    <name evidence="2" type="ORF">D0466_11690</name>
</gene>
<feature type="compositionally biased region" description="Basic and acidic residues" evidence="1">
    <location>
        <begin position="57"/>
        <end position="72"/>
    </location>
</feature>
<keyword evidence="3" id="KW-1185">Reference proteome</keyword>
<protein>
    <submittedName>
        <fullName evidence="2">Cytosolic protein</fullName>
    </submittedName>
</protein>
<evidence type="ECO:0000313" key="3">
    <source>
        <dbReference type="Proteomes" id="UP000262939"/>
    </source>
</evidence>
<comment type="caution">
    <text evidence="2">The sequence shown here is derived from an EMBL/GenBank/DDBJ whole genome shotgun (WGS) entry which is preliminary data.</text>
</comment>
<evidence type="ECO:0000313" key="2">
    <source>
        <dbReference type="EMBL" id="RFU63396.1"/>
    </source>
</evidence>
<dbReference type="AlphaFoldDB" id="A0A372LC00"/>
<feature type="compositionally biased region" description="Basic and acidic residues" evidence="1">
    <location>
        <begin position="129"/>
        <end position="142"/>
    </location>
</feature>
<accession>A0A372LC00</accession>
<evidence type="ECO:0000256" key="1">
    <source>
        <dbReference type="SAM" id="MobiDB-lite"/>
    </source>
</evidence>
<dbReference type="EMBL" id="QVTD01000006">
    <property type="protein sequence ID" value="RFU63396.1"/>
    <property type="molecule type" value="Genomic_DNA"/>
</dbReference>
<dbReference type="Pfam" id="PF14071">
    <property type="entry name" value="YlbD_coat"/>
    <property type="match status" value="1"/>
</dbReference>
<dbReference type="Proteomes" id="UP000262939">
    <property type="component" value="Unassembled WGS sequence"/>
</dbReference>
<organism evidence="2 3">
    <name type="scientific">Peribacillus glennii</name>
    <dbReference type="NCBI Taxonomy" id="2303991"/>
    <lineage>
        <taxon>Bacteria</taxon>
        <taxon>Bacillati</taxon>
        <taxon>Bacillota</taxon>
        <taxon>Bacilli</taxon>
        <taxon>Bacillales</taxon>
        <taxon>Bacillaceae</taxon>
        <taxon>Peribacillus</taxon>
    </lineage>
</organism>
<sequence length="152" mass="17580">MAQKKGRTSVEKFKAFVKKHPKLRQEVKDGNYTWQELFEEWQLFGGDHEQWEEYKAKDGVGTRQEEPEKGKSIETNQTIKTSQMNKTDFLALLLQSVKNLDVNQVQQYISSANQALGAIQGIISSFQGEKPKNEEEVQEQKPKSNPFVFRKD</sequence>